<protein>
    <submittedName>
        <fullName evidence="1">Uncharacterized protein</fullName>
    </submittedName>
</protein>
<dbReference type="PROSITE" id="PS51257">
    <property type="entry name" value="PROKAR_LIPOPROTEIN"/>
    <property type="match status" value="1"/>
</dbReference>
<proteinExistence type="predicted"/>
<reference evidence="1 2" key="1">
    <citation type="submission" date="2014-02" db="EMBL/GenBank/DDBJ databases">
        <title>The small core and large imbalanced accessory genome model reveals a collaborative survival strategy of Sorangium cellulosum strains in nature.</title>
        <authorList>
            <person name="Han K."/>
            <person name="Peng R."/>
            <person name="Blom J."/>
            <person name="Li Y.-Z."/>
        </authorList>
    </citation>
    <scope>NUCLEOTIDE SEQUENCE [LARGE SCALE GENOMIC DNA]</scope>
    <source>
        <strain evidence="1 2">So0008-312</strain>
    </source>
</reference>
<evidence type="ECO:0000313" key="1">
    <source>
        <dbReference type="EMBL" id="KYF64363.1"/>
    </source>
</evidence>
<organism evidence="1 2">
    <name type="scientific">Sorangium cellulosum</name>
    <name type="common">Polyangium cellulosum</name>
    <dbReference type="NCBI Taxonomy" id="56"/>
    <lineage>
        <taxon>Bacteria</taxon>
        <taxon>Pseudomonadati</taxon>
        <taxon>Myxococcota</taxon>
        <taxon>Polyangia</taxon>
        <taxon>Polyangiales</taxon>
        <taxon>Polyangiaceae</taxon>
        <taxon>Sorangium</taxon>
    </lineage>
</organism>
<comment type="caution">
    <text evidence="1">The sequence shown here is derived from an EMBL/GenBank/DDBJ whole genome shotgun (WGS) entry which is preliminary data.</text>
</comment>
<evidence type="ECO:0000313" key="2">
    <source>
        <dbReference type="Proteomes" id="UP000075260"/>
    </source>
</evidence>
<dbReference type="AlphaFoldDB" id="A0A150Q8X8"/>
<accession>A0A150Q8X8</accession>
<sequence>MNRSALVGLAIVAVAAVSCGGDHSPVEAAPVDVPELLARAGHSWADDISASTPAIRELVCKDDVWFPEIYSDPLGRPRIERMVFVAWDMPAGTFRGWDLVQNAADRHTWSAALSAEEVGFGCDERFTTGFFFLTSWPENNVSVPVGFQRAEHGAFSESIRSDDGVLVEHSTWIDSDMANVPGPDKATFYLQNLFTGATFSTDVPTEHDLDGSPDYYAALDVDYGELGLGAMTDVVAGVAYKRDGAEVMNQCLTVLATSLP</sequence>
<dbReference type="OrthoDB" id="5528113at2"/>
<dbReference type="Proteomes" id="UP000075260">
    <property type="component" value="Unassembled WGS sequence"/>
</dbReference>
<name>A0A150Q8X8_SORCE</name>
<dbReference type="RefSeq" id="WP_061611736.1">
    <property type="nucleotide sequence ID" value="NZ_JEMA01000916.1"/>
</dbReference>
<gene>
    <name evidence="1" type="ORF">BE15_29605</name>
</gene>
<dbReference type="EMBL" id="JEMA01000916">
    <property type="protein sequence ID" value="KYF64363.1"/>
    <property type="molecule type" value="Genomic_DNA"/>
</dbReference>